<dbReference type="SUPFAM" id="SSF46689">
    <property type="entry name" value="Homeodomain-like"/>
    <property type="match status" value="1"/>
</dbReference>
<feature type="region of interest" description="Disordered" evidence="7">
    <location>
        <begin position="1"/>
        <end position="33"/>
    </location>
</feature>
<reference evidence="9" key="1">
    <citation type="submission" date="2020-05" db="UniProtKB">
        <authorList>
            <consortium name="EnsemblMetazoa"/>
        </authorList>
    </citation>
    <scope>IDENTIFICATION</scope>
    <source>
        <strain evidence="9">USDA</strain>
    </source>
</reference>
<dbReference type="KEGG" id="scac:106093463"/>
<dbReference type="Pfam" id="PF00046">
    <property type="entry name" value="Homeodomain"/>
    <property type="match status" value="1"/>
</dbReference>
<comment type="subcellular location">
    <subcellularLocation>
        <location evidence="1 5 6">Nucleus</location>
    </subcellularLocation>
</comment>
<dbReference type="SMART" id="SM00389">
    <property type="entry name" value="HOX"/>
    <property type="match status" value="1"/>
</dbReference>
<keyword evidence="10" id="KW-1185">Reference proteome</keyword>
<feature type="compositionally biased region" description="Low complexity" evidence="7">
    <location>
        <begin position="162"/>
        <end position="217"/>
    </location>
</feature>
<feature type="domain" description="Homeobox" evidence="8">
    <location>
        <begin position="74"/>
        <end position="134"/>
    </location>
</feature>
<feature type="compositionally biased region" description="Basic and acidic residues" evidence="7">
    <location>
        <begin position="133"/>
        <end position="142"/>
    </location>
</feature>
<keyword evidence="2 5" id="KW-0238">DNA-binding</keyword>
<dbReference type="InterPro" id="IPR017970">
    <property type="entry name" value="Homeobox_CS"/>
</dbReference>
<feature type="compositionally biased region" description="Basic residues" evidence="7">
    <location>
        <begin position="235"/>
        <end position="255"/>
    </location>
</feature>
<dbReference type="CDD" id="cd00086">
    <property type="entry name" value="homeodomain"/>
    <property type="match status" value="1"/>
</dbReference>
<feature type="compositionally biased region" description="Low complexity" evidence="7">
    <location>
        <begin position="290"/>
        <end position="301"/>
    </location>
</feature>
<dbReference type="EnsemblMetazoa" id="SCAU006025-RA">
    <property type="protein sequence ID" value="SCAU006025-PA"/>
    <property type="gene ID" value="SCAU006025"/>
</dbReference>
<evidence type="ECO:0000256" key="4">
    <source>
        <dbReference type="ARBA" id="ARBA00023242"/>
    </source>
</evidence>
<dbReference type="VEuPathDB" id="VectorBase:SCAU006025"/>
<dbReference type="AlphaFoldDB" id="A0A1I8P9F7"/>
<evidence type="ECO:0000256" key="7">
    <source>
        <dbReference type="SAM" id="MobiDB-lite"/>
    </source>
</evidence>
<accession>A0A1I8P9F7</accession>
<dbReference type="PROSITE" id="PS50071">
    <property type="entry name" value="HOMEOBOX_2"/>
    <property type="match status" value="1"/>
</dbReference>
<feature type="compositionally biased region" description="Basic residues" evidence="7">
    <location>
        <begin position="13"/>
        <end position="23"/>
    </location>
</feature>
<dbReference type="GO" id="GO:0005634">
    <property type="term" value="C:nucleus"/>
    <property type="evidence" value="ECO:0007669"/>
    <property type="project" value="UniProtKB-SubCell"/>
</dbReference>
<feature type="region of interest" description="Disordered" evidence="7">
    <location>
        <begin position="129"/>
        <end position="220"/>
    </location>
</feature>
<dbReference type="PANTHER" id="PTHR45664:SF12">
    <property type="entry name" value="PANCREAS_DUODENUM HOMEOBOX PROTEIN 1"/>
    <property type="match status" value="1"/>
</dbReference>
<dbReference type="GO" id="GO:0000981">
    <property type="term" value="F:DNA-binding transcription factor activity, RNA polymerase II-specific"/>
    <property type="evidence" value="ECO:0007669"/>
    <property type="project" value="InterPro"/>
</dbReference>
<feature type="region of interest" description="Disordered" evidence="7">
    <location>
        <begin position="232"/>
        <end position="306"/>
    </location>
</feature>
<organism evidence="9 10">
    <name type="scientific">Stomoxys calcitrans</name>
    <name type="common">Stable fly</name>
    <name type="synonym">Conops calcitrans</name>
    <dbReference type="NCBI Taxonomy" id="35570"/>
    <lineage>
        <taxon>Eukaryota</taxon>
        <taxon>Metazoa</taxon>
        <taxon>Ecdysozoa</taxon>
        <taxon>Arthropoda</taxon>
        <taxon>Hexapoda</taxon>
        <taxon>Insecta</taxon>
        <taxon>Pterygota</taxon>
        <taxon>Neoptera</taxon>
        <taxon>Endopterygota</taxon>
        <taxon>Diptera</taxon>
        <taxon>Brachycera</taxon>
        <taxon>Muscomorpha</taxon>
        <taxon>Muscoidea</taxon>
        <taxon>Muscidae</taxon>
        <taxon>Stomoxys</taxon>
    </lineage>
</organism>
<evidence type="ECO:0000259" key="8">
    <source>
        <dbReference type="PROSITE" id="PS50071"/>
    </source>
</evidence>
<evidence type="ECO:0000256" key="6">
    <source>
        <dbReference type="RuleBase" id="RU000682"/>
    </source>
</evidence>
<dbReference type="STRING" id="35570.A0A1I8P9F7"/>
<keyword evidence="3 5" id="KW-0371">Homeobox</keyword>
<sequence length="480" mass="53065">MAQPPPDQNFYHPHPHPHAHPHPHPQLQLPPQFRNPFDLLFDERTGAINYNYIRPYIPNQLPKPDDLSDTLVMRRPRRTRTTFTSAQIAELEQHFLQGRYLTSSRLAELSAKLALGTAQVKIWFKNRRRRHKIQSDQQKEFSCDGMPMSPSVSTSIKTEAHGSAGSCGSNNSNGSSTSSSSSGGPPSLQSLNLNGNGTTTPNTLTPSPTPTTPTTNLMDHYGESAFNPYYYNNHHASHSSHHHNHHHHHHGHHSHASLSHPYTATANAAGAQYYPPPPPPSSLQHHQHQHQQQYHSPHPHQFQMQHKPQTTVIKEDPDYNFNNPYYMRMPSVAGRGNAAGSTTVEASSAMSPNSEVYEPLTPKNDDNASLCNGAGGANNVDVGDDLDETKTKLRVIVSSNANRTDDGCGNTNSIGNETSGSTAAISIMEECTGAFAKYQKMTSGDPNDPNYQCTMDTIMHAYTNHRSTSTNNQQFAYCFN</sequence>
<evidence type="ECO:0000256" key="5">
    <source>
        <dbReference type="PROSITE-ProRule" id="PRU00108"/>
    </source>
</evidence>
<protein>
    <recommendedName>
        <fullName evidence="8">Homeobox domain-containing protein</fullName>
    </recommendedName>
</protein>
<dbReference type="OrthoDB" id="6159439at2759"/>
<dbReference type="GO" id="GO:0000978">
    <property type="term" value="F:RNA polymerase II cis-regulatory region sequence-specific DNA binding"/>
    <property type="evidence" value="ECO:0007669"/>
    <property type="project" value="TreeGrafter"/>
</dbReference>
<keyword evidence="4 5" id="KW-0539">Nucleus</keyword>
<proteinExistence type="predicted"/>
<name>A0A1I8P9F7_STOCA</name>
<dbReference type="Proteomes" id="UP000095300">
    <property type="component" value="Unassembled WGS sequence"/>
</dbReference>
<dbReference type="GO" id="GO:0045944">
    <property type="term" value="P:positive regulation of transcription by RNA polymerase II"/>
    <property type="evidence" value="ECO:0007669"/>
    <property type="project" value="UniProtKB-ARBA"/>
</dbReference>
<dbReference type="PROSITE" id="PS00027">
    <property type="entry name" value="HOMEOBOX_1"/>
    <property type="match status" value="1"/>
</dbReference>
<dbReference type="Gene3D" id="1.10.10.60">
    <property type="entry name" value="Homeodomain-like"/>
    <property type="match status" value="1"/>
</dbReference>
<gene>
    <name evidence="9" type="primary">106093463</name>
</gene>
<evidence type="ECO:0000256" key="2">
    <source>
        <dbReference type="ARBA" id="ARBA00023125"/>
    </source>
</evidence>
<evidence type="ECO:0000313" key="9">
    <source>
        <dbReference type="EnsemblMetazoa" id="SCAU006025-PA"/>
    </source>
</evidence>
<dbReference type="InterPro" id="IPR001356">
    <property type="entry name" value="HD"/>
</dbReference>
<dbReference type="PANTHER" id="PTHR45664">
    <property type="entry name" value="PROTEIN ZERKNUELLT 1-RELATED"/>
    <property type="match status" value="1"/>
</dbReference>
<feature type="DNA-binding region" description="Homeobox" evidence="5">
    <location>
        <begin position="76"/>
        <end position="135"/>
    </location>
</feature>
<evidence type="ECO:0000256" key="1">
    <source>
        <dbReference type="ARBA" id="ARBA00004123"/>
    </source>
</evidence>
<evidence type="ECO:0000313" key="10">
    <source>
        <dbReference type="Proteomes" id="UP000095300"/>
    </source>
</evidence>
<dbReference type="InterPro" id="IPR009057">
    <property type="entry name" value="Homeodomain-like_sf"/>
</dbReference>
<evidence type="ECO:0000256" key="3">
    <source>
        <dbReference type="ARBA" id="ARBA00023155"/>
    </source>
</evidence>